<dbReference type="EMBL" id="JAHUTI010040809">
    <property type="protein sequence ID" value="MED6245522.1"/>
    <property type="molecule type" value="Genomic_DNA"/>
</dbReference>
<protein>
    <recommendedName>
        <fullName evidence="2">CPC1/SPEF2 domain-containing protein</fullName>
    </recommendedName>
</protein>
<keyword evidence="1" id="KW-0732">Signal</keyword>
<evidence type="ECO:0000256" key="1">
    <source>
        <dbReference type="SAM" id="SignalP"/>
    </source>
</evidence>
<organism evidence="3 4">
    <name type="scientific">Ataeniobius toweri</name>
    <dbReference type="NCBI Taxonomy" id="208326"/>
    <lineage>
        <taxon>Eukaryota</taxon>
        <taxon>Metazoa</taxon>
        <taxon>Chordata</taxon>
        <taxon>Craniata</taxon>
        <taxon>Vertebrata</taxon>
        <taxon>Euteleostomi</taxon>
        <taxon>Actinopterygii</taxon>
        <taxon>Neopterygii</taxon>
        <taxon>Teleostei</taxon>
        <taxon>Neoteleostei</taxon>
        <taxon>Acanthomorphata</taxon>
        <taxon>Ovalentaria</taxon>
        <taxon>Atherinomorphae</taxon>
        <taxon>Cyprinodontiformes</taxon>
        <taxon>Goodeidae</taxon>
        <taxon>Ataeniobius</taxon>
    </lineage>
</organism>
<evidence type="ECO:0000259" key="2">
    <source>
        <dbReference type="Pfam" id="PF22946"/>
    </source>
</evidence>
<reference evidence="3 4" key="1">
    <citation type="submission" date="2021-07" db="EMBL/GenBank/DDBJ databases">
        <authorList>
            <person name="Palmer J.M."/>
        </authorList>
    </citation>
    <scope>NUCLEOTIDE SEQUENCE [LARGE SCALE GENOMIC DNA]</scope>
    <source>
        <strain evidence="3 4">AT_MEX2019</strain>
        <tissue evidence="3">Muscle</tissue>
    </source>
</reference>
<dbReference type="Proteomes" id="UP001345963">
    <property type="component" value="Unassembled WGS sequence"/>
</dbReference>
<keyword evidence="4" id="KW-1185">Reference proteome</keyword>
<proteinExistence type="predicted"/>
<feature type="chain" id="PRO_5045137041" description="CPC1/SPEF2 domain-containing protein" evidence="1">
    <location>
        <begin position="19"/>
        <end position="105"/>
    </location>
</feature>
<accession>A0ABU7B4Q4</accession>
<dbReference type="InterPro" id="IPR054517">
    <property type="entry name" value="SPEF2_D5"/>
</dbReference>
<dbReference type="InterPro" id="IPR052634">
    <property type="entry name" value="Sperm_flagellar-bone_growth"/>
</dbReference>
<comment type="caution">
    <text evidence="3">The sequence shown here is derived from an EMBL/GenBank/DDBJ whole genome shotgun (WGS) entry which is preliminary data.</text>
</comment>
<dbReference type="Pfam" id="PF22946">
    <property type="entry name" value="SPEF2_D5"/>
    <property type="match status" value="1"/>
</dbReference>
<evidence type="ECO:0000313" key="4">
    <source>
        <dbReference type="Proteomes" id="UP001345963"/>
    </source>
</evidence>
<evidence type="ECO:0000313" key="3">
    <source>
        <dbReference type="EMBL" id="MED6245522.1"/>
    </source>
</evidence>
<dbReference type="PANTHER" id="PTHR14919">
    <property type="entry name" value="KPL2-RELATED"/>
    <property type="match status" value="1"/>
</dbReference>
<feature type="domain" description="CPC1/SPEF2" evidence="2">
    <location>
        <begin position="15"/>
        <end position="83"/>
    </location>
</feature>
<feature type="signal peptide" evidence="1">
    <location>
        <begin position="1"/>
        <end position="18"/>
    </location>
</feature>
<dbReference type="PANTHER" id="PTHR14919:SF0">
    <property type="entry name" value="SPERM FLAGELLAR PROTEIN 2"/>
    <property type="match status" value="1"/>
</dbReference>
<sequence length="105" mass="11976">MLSLLNPCFSLCMTQVLAQRAKLARDEEMKKELELCNRIAAEHAQSRHREHFDSWLDVLGQIVDLATKVGEYHLLTGKYVTGSLLEVNKIPSIARGLHIFLQIFL</sequence>
<gene>
    <name evidence="3" type="ORF">ATANTOWER_004338</name>
</gene>
<name>A0ABU7B4Q4_9TELE</name>